<dbReference type="PANTHER" id="PTHR24019">
    <property type="entry name" value="ADIPOLIN"/>
    <property type="match status" value="1"/>
</dbReference>
<evidence type="ECO:0000256" key="2">
    <source>
        <dbReference type="ARBA" id="ARBA00022525"/>
    </source>
</evidence>
<dbReference type="AlphaFoldDB" id="A0AAV7KHQ3"/>
<keyword evidence="3" id="KW-0732">Signal</keyword>
<organism evidence="4 5">
    <name type="scientific">Oopsacas minuta</name>
    <dbReference type="NCBI Taxonomy" id="111878"/>
    <lineage>
        <taxon>Eukaryota</taxon>
        <taxon>Metazoa</taxon>
        <taxon>Porifera</taxon>
        <taxon>Hexactinellida</taxon>
        <taxon>Hexasterophora</taxon>
        <taxon>Lyssacinosida</taxon>
        <taxon>Leucopsacidae</taxon>
        <taxon>Oopsacas</taxon>
    </lineage>
</organism>
<evidence type="ECO:0000256" key="3">
    <source>
        <dbReference type="ARBA" id="ARBA00022729"/>
    </source>
</evidence>
<feature type="non-terminal residue" evidence="4">
    <location>
        <position position="1"/>
    </location>
</feature>
<evidence type="ECO:0000256" key="1">
    <source>
        <dbReference type="ARBA" id="ARBA00004613"/>
    </source>
</evidence>
<dbReference type="InterPro" id="IPR052136">
    <property type="entry name" value="Adipolin/Erythroferrone-rel"/>
</dbReference>
<gene>
    <name evidence="4" type="ORF">LOD99_10289</name>
</gene>
<name>A0AAV7KHQ3_9METZ</name>
<dbReference type="PANTHER" id="PTHR24019:SF5">
    <property type="entry name" value="ADIPOLIN"/>
    <property type="match status" value="1"/>
</dbReference>
<comment type="subcellular location">
    <subcellularLocation>
        <location evidence="1">Secreted</location>
    </subcellularLocation>
</comment>
<proteinExistence type="predicted"/>
<accession>A0AAV7KHQ3</accession>
<sequence>VSNYVRDSIGPILQAFSLDFDANELVLTFNEPVLSSTLDIPQITFSAFANFSATNYSLTEGEIEFFSISTGVLQFRILLSRNDIRELKVSKVLATSRFDTFLSLALSAVQDTSHSPNLAIYFQRVSRFILDTTPAEIEYFSLDLDLGILSLTFNDVMDISSLNLNGIQLQNSNYSGDSNRPQLMDFDLDINSSLIILYFNEAIDITTLRTDRLRLSAGNRSSIFLQFDDLNTSSYINITTLQIPLPIEFTNVIKLNPSLATSVNNTFLSLTNETVEDFASNLLLPIGTVNPKQVRLYLPDTVQPVLIQFEFDNNQGTLLLLFSETIDASSLNVQMITLQNSENVRSTLLNELYSLTNSTHSQENSNIISIYLSTFDSNNIKALTGLAVSINTTYISTGTALVEDMSAVIAKPISQNFALSAAIFVGDSTRPQLSHAVLNLTSETIKVYVSETIRVESVNLSHFSLHSASRRQIFLSGGTVSNVNAPVFSITLETFDIYLLQQDQNFATNLTNVFFSFTEQFLSDMTNNPIIPINASNPIMFSAFISDVISPTLISFSFDLNNGTLILTFSETVRGLTVPFCDIILKNSDSSRTFPISNFSIDSDINSPSIQIFLSRIDLNLIKSSIIGASSFFIFMPQCNITDMASNNFTPLGEENALESTRIFPDITSPQLLSFILNLNSSKVFSYIQIPFLVQL</sequence>
<evidence type="ECO:0000313" key="5">
    <source>
        <dbReference type="Proteomes" id="UP001165289"/>
    </source>
</evidence>
<dbReference type="Proteomes" id="UP001165289">
    <property type="component" value="Unassembled WGS sequence"/>
</dbReference>
<evidence type="ECO:0000313" key="4">
    <source>
        <dbReference type="EMBL" id="KAI6660708.1"/>
    </source>
</evidence>
<dbReference type="GO" id="GO:0005179">
    <property type="term" value="F:hormone activity"/>
    <property type="evidence" value="ECO:0007669"/>
    <property type="project" value="TreeGrafter"/>
</dbReference>
<reference evidence="4 5" key="1">
    <citation type="journal article" date="2023" name="BMC Biol.">
        <title>The compact genome of the sponge Oopsacas minuta (Hexactinellida) is lacking key metazoan core genes.</title>
        <authorList>
            <person name="Santini S."/>
            <person name="Schenkelaars Q."/>
            <person name="Jourda C."/>
            <person name="Duchesne M."/>
            <person name="Belahbib H."/>
            <person name="Rocher C."/>
            <person name="Selva M."/>
            <person name="Riesgo A."/>
            <person name="Vervoort M."/>
            <person name="Leys S.P."/>
            <person name="Kodjabachian L."/>
            <person name="Le Bivic A."/>
            <person name="Borchiellini C."/>
            <person name="Claverie J.M."/>
            <person name="Renard E."/>
        </authorList>
    </citation>
    <scope>NUCLEOTIDE SEQUENCE [LARGE SCALE GENOMIC DNA]</scope>
    <source>
        <strain evidence="4">SPO-2</strain>
    </source>
</reference>
<comment type="caution">
    <text evidence="4">The sequence shown here is derived from an EMBL/GenBank/DDBJ whole genome shotgun (WGS) entry which is preliminary data.</text>
</comment>
<dbReference type="EMBL" id="JAKMXF010000027">
    <property type="protein sequence ID" value="KAI6660708.1"/>
    <property type="molecule type" value="Genomic_DNA"/>
</dbReference>
<protein>
    <submittedName>
        <fullName evidence="4">Uncharacterized protein</fullName>
    </submittedName>
</protein>
<dbReference type="GO" id="GO:0005615">
    <property type="term" value="C:extracellular space"/>
    <property type="evidence" value="ECO:0007669"/>
    <property type="project" value="TreeGrafter"/>
</dbReference>
<keyword evidence="2" id="KW-0964">Secreted</keyword>
<keyword evidence="5" id="KW-1185">Reference proteome</keyword>